<evidence type="ECO:0000313" key="3">
    <source>
        <dbReference type="Proteomes" id="UP001596160"/>
    </source>
</evidence>
<dbReference type="EMBL" id="JBHSKP010000017">
    <property type="protein sequence ID" value="MFC5154787.1"/>
    <property type="molecule type" value="Genomic_DNA"/>
</dbReference>
<dbReference type="Proteomes" id="UP001596160">
    <property type="component" value="Unassembled WGS sequence"/>
</dbReference>
<accession>A0ABW0ART5</accession>
<proteinExistence type="predicted"/>
<name>A0ABW0ART5_9ACTN</name>
<reference evidence="3" key="1">
    <citation type="journal article" date="2019" name="Int. J. Syst. Evol. Microbiol.">
        <title>The Global Catalogue of Microorganisms (GCM) 10K type strain sequencing project: providing services to taxonomists for standard genome sequencing and annotation.</title>
        <authorList>
            <consortium name="The Broad Institute Genomics Platform"/>
            <consortium name="The Broad Institute Genome Sequencing Center for Infectious Disease"/>
            <person name="Wu L."/>
            <person name="Ma J."/>
        </authorList>
    </citation>
    <scope>NUCLEOTIDE SEQUENCE [LARGE SCALE GENOMIC DNA]</scope>
    <source>
        <strain evidence="3">PCU 266</strain>
    </source>
</reference>
<evidence type="ECO:0000313" key="2">
    <source>
        <dbReference type="EMBL" id="MFC5154787.1"/>
    </source>
</evidence>
<feature type="compositionally biased region" description="Polar residues" evidence="1">
    <location>
        <begin position="1"/>
        <end position="10"/>
    </location>
</feature>
<keyword evidence="3" id="KW-1185">Reference proteome</keyword>
<dbReference type="RefSeq" id="WP_344482140.1">
    <property type="nucleotide sequence ID" value="NZ_BAAASB010000017.1"/>
</dbReference>
<organism evidence="2 3">
    <name type="scientific">Streptomyces amakusaensis</name>
    <dbReference type="NCBI Taxonomy" id="67271"/>
    <lineage>
        <taxon>Bacteria</taxon>
        <taxon>Bacillati</taxon>
        <taxon>Actinomycetota</taxon>
        <taxon>Actinomycetes</taxon>
        <taxon>Kitasatosporales</taxon>
        <taxon>Streptomycetaceae</taxon>
        <taxon>Streptomyces</taxon>
    </lineage>
</organism>
<gene>
    <name evidence="2" type="ORF">ACFPRH_23905</name>
</gene>
<sequence>MPNRAVTPSAQDPKRRARRRERADLAELGFCAELRGDAALRPQEEGLTTARTTGDPRAALGDEIFAERLADGAGHGPWAVYGTRTVRAAVTRPDPDRGPDRPFLD</sequence>
<evidence type="ECO:0000256" key="1">
    <source>
        <dbReference type="SAM" id="MobiDB-lite"/>
    </source>
</evidence>
<feature type="region of interest" description="Disordered" evidence="1">
    <location>
        <begin position="1"/>
        <end position="21"/>
    </location>
</feature>
<comment type="caution">
    <text evidence="2">The sequence shown here is derived from an EMBL/GenBank/DDBJ whole genome shotgun (WGS) entry which is preliminary data.</text>
</comment>
<protein>
    <submittedName>
        <fullName evidence="2">Uncharacterized protein</fullName>
    </submittedName>
</protein>